<keyword evidence="1" id="KW-0812">Transmembrane</keyword>
<proteinExistence type="predicted"/>
<keyword evidence="1" id="KW-1133">Transmembrane helix</keyword>
<evidence type="ECO:0008006" key="4">
    <source>
        <dbReference type="Google" id="ProtNLM"/>
    </source>
</evidence>
<name>A0ABP8LCV8_9MICO</name>
<accession>A0ABP8LCV8</accession>
<keyword evidence="1" id="KW-0472">Membrane</keyword>
<gene>
    <name evidence="2" type="ORF">GCM10023169_26090</name>
</gene>
<sequence length="171" mass="18941">MSDGLRRWRRLTIAAVVTMAVLGTTLWQGGLLPAPWPVGVAVTVVAGLALVLAVWTLVQNLDLLTPASWFGPQDLEVPPSRPGLDARLARLRRHLRDTVERDDRPDAMQELLRELAADRLAARGVDLDADPQAAEALMHPSLTRYLAHSPQDTRPRNRRELADVVGRIEEL</sequence>
<dbReference type="EMBL" id="BAABGN010000011">
    <property type="protein sequence ID" value="GAA4426844.1"/>
    <property type="molecule type" value="Genomic_DNA"/>
</dbReference>
<protein>
    <recommendedName>
        <fullName evidence="4">DUF4129 domain-containing protein</fullName>
    </recommendedName>
</protein>
<organism evidence="2 3">
    <name type="scientific">Georgenia halophila</name>
    <dbReference type="NCBI Taxonomy" id="620889"/>
    <lineage>
        <taxon>Bacteria</taxon>
        <taxon>Bacillati</taxon>
        <taxon>Actinomycetota</taxon>
        <taxon>Actinomycetes</taxon>
        <taxon>Micrococcales</taxon>
        <taxon>Bogoriellaceae</taxon>
        <taxon>Georgenia</taxon>
    </lineage>
</organism>
<reference evidence="3" key="1">
    <citation type="journal article" date="2019" name="Int. J. Syst. Evol. Microbiol.">
        <title>The Global Catalogue of Microorganisms (GCM) 10K type strain sequencing project: providing services to taxonomists for standard genome sequencing and annotation.</title>
        <authorList>
            <consortium name="The Broad Institute Genomics Platform"/>
            <consortium name="The Broad Institute Genome Sequencing Center for Infectious Disease"/>
            <person name="Wu L."/>
            <person name="Ma J."/>
        </authorList>
    </citation>
    <scope>NUCLEOTIDE SEQUENCE [LARGE SCALE GENOMIC DNA]</scope>
    <source>
        <strain evidence="3">JCM 17810</strain>
    </source>
</reference>
<keyword evidence="3" id="KW-1185">Reference proteome</keyword>
<feature type="transmembrane region" description="Helical" evidence="1">
    <location>
        <begin position="36"/>
        <end position="58"/>
    </location>
</feature>
<dbReference type="Proteomes" id="UP001500622">
    <property type="component" value="Unassembled WGS sequence"/>
</dbReference>
<evidence type="ECO:0000313" key="2">
    <source>
        <dbReference type="EMBL" id="GAA4426844.1"/>
    </source>
</evidence>
<evidence type="ECO:0000256" key="1">
    <source>
        <dbReference type="SAM" id="Phobius"/>
    </source>
</evidence>
<feature type="transmembrane region" description="Helical" evidence="1">
    <location>
        <begin position="12"/>
        <end position="30"/>
    </location>
</feature>
<dbReference type="RefSeq" id="WP_345216695.1">
    <property type="nucleotide sequence ID" value="NZ_BAABGN010000011.1"/>
</dbReference>
<evidence type="ECO:0000313" key="3">
    <source>
        <dbReference type="Proteomes" id="UP001500622"/>
    </source>
</evidence>
<comment type="caution">
    <text evidence="2">The sequence shown here is derived from an EMBL/GenBank/DDBJ whole genome shotgun (WGS) entry which is preliminary data.</text>
</comment>